<dbReference type="AlphaFoldDB" id="Q5R224"/>
<sequence>MPRSFTVLFETTVQPSSLIVRVNRRSLCFLGPRTSISVLSEFKSRTFAAIHSLCLKHRFPGRAILGLYHVSSKCTAVCCPHSSES</sequence>
<accession>Q5R224</accession>
<evidence type="ECO:0000313" key="1">
    <source>
        <dbReference type="EMBL" id="BAD72941.1"/>
    </source>
</evidence>
<dbReference type="EMBL" id="AB180668">
    <property type="protein sequence ID" value="BAD72941.1"/>
    <property type="molecule type" value="Genomic_DNA"/>
</dbReference>
<name>Q5R224_ONCMA</name>
<proteinExistence type="predicted"/>
<protein>
    <submittedName>
        <fullName evidence="1">Uncharacterized protein</fullName>
    </submittedName>
</protein>
<reference evidence="1" key="1">
    <citation type="journal article" date="2005" name="Ichthyol. Res.">
        <title>Occurrence of a hybrid between endemic Miyabe charr Salvelinus malma miyabei and introduced masu salmon Oncorhynchus masou masou in the Lake Shikaribetsu system, Hokkaido, Japan.</title>
        <authorList>
            <person name="Koizumi I."/>
            <person name="Kobayashi H."/>
            <person name="Maekawa K."/>
            <person name="Azuma N."/>
            <person name="Nagase T."/>
        </authorList>
    </citation>
    <scope>NUCLEOTIDE SEQUENCE</scope>
</reference>
<organism evidence="1">
    <name type="scientific">Oncorhynchus masou</name>
    <name type="common">Cherry salmon</name>
    <name type="synonym">Masu salmon</name>
    <dbReference type="NCBI Taxonomy" id="8020"/>
    <lineage>
        <taxon>Eukaryota</taxon>
        <taxon>Metazoa</taxon>
        <taxon>Chordata</taxon>
        <taxon>Craniata</taxon>
        <taxon>Vertebrata</taxon>
        <taxon>Euteleostomi</taxon>
        <taxon>Actinopterygii</taxon>
        <taxon>Neopterygii</taxon>
        <taxon>Teleostei</taxon>
        <taxon>Protacanthopterygii</taxon>
        <taxon>Salmoniformes</taxon>
        <taxon>Salmonidae</taxon>
        <taxon>Salmoninae</taxon>
        <taxon>Oncorhynchus</taxon>
    </lineage>
</organism>